<dbReference type="Pfam" id="PF01151">
    <property type="entry name" value="ELO"/>
    <property type="match status" value="1"/>
</dbReference>
<dbReference type="InterPro" id="IPR002076">
    <property type="entry name" value="ELO_fam"/>
</dbReference>
<keyword evidence="7" id="KW-0443">Lipid metabolism</keyword>
<evidence type="ECO:0000256" key="8">
    <source>
        <dbReference type="ARBA" id="ARBA00023136"/>
    </source>
</evidence>
<evidence type="ECO:0000256" key="5">
    <source>
        <dbReference type="ARBA" id="ARBA00022832"/>
    </source>
</evidence>
<keyword evidence="6" id="KW-1133">Transmembrane helix</keyword>
<evidence type="ECO:0000313" key="11">
    <source>
        <dbReference type="Proteomes" id="UP001054945"/>
    </source>
</evidence>
<evidence type="ECO:0008006" key="12">
    <source>
        <dbReference type="Google" id="ProtNLM"/>
    </source>
</evidence>
<keyword evidence="11" id="KW-1185">Reference proteome</keyword>
<evidence type="ECO:0000313" key="10">
    <source>
        <dbReference type="EMBL" id="GIZ01982.1"/>
    </source>
</evidence>
<evidence type="ECO:0000256" key="7">
    <source>
        <dbReference type="ARBA" id="ARBA00023098"/>
    </source>
</evidence>
<evidence type="ECO:0000256" key="4">
    <source>
        <dbReference type="ARBA" id="ARBA00022692"/>
    </source>
</evidence>
<reference evidence="10 11" key="1">
    <citation type="submission" date="2021-06" db="EMBL/GenBank/DDBJ databases">
        <title>Caerostris extrusa draft genome.</title>
        <authorList>
            <person name="Kono N."/>
            <person name="Arakawa K."/>
        </authorList>
    </citation>
    <scope>NUCLEOTIDE SEQUENCE [LARGE SCALE GENOMIC DNA]</scope>
</reference>
<dbReference type="GO" id="GO:0009922">
    <property type="term" value="F:fatty acid elongase activity"/>
    <property type="evidence" value="ECO:0007669"/>
    <property type="project" value="InterPro"/>
</dbReference>
<evidence type="ECO:0000256" key="6">
    <source>
        <dbReference type="ARBA" id="ARBA00022989"/>
    </source>
</evidence>
<evidence type="ECO:0000256" key="9">
    <source>
        <dbReference type="ARBA" id="ARBA00023160"/>
    </source>
</evidence>
<accession>A0AAV4Y3R8</accession>
<organism evidence="10 11">
    <name type="scientific">Caerostris extrusa</name>
    <name type="common">Bark spider</name>
    <name type="synonym">Caerostris bankana</name>
    <dbReference type="NCBI Taxonomy" id="172846"/>
    <lineage>
        <taxon>Eukaryota</taxon>
        <taxon>Metazoa</taxon>
        <taxon>Ecdysozoa</taxon>
        <taxon>Arthropoda</taxon>
        <taxon>Chelicerata</taxon>
        <taxon>Arachnida</taxon>
        <taxon>Araneae</taxon>
        <taxon>Araneomorphae</taxon>
        <taxon>Entelegynae</taxon>
        <taxon>Araneoidea</taxon>
        <taxon>Araneidae</taxon>
        <taxon>Caerostris</taxon>
    </lineage>
</organism>
<keyword evidence="8" id="KW-0472">Membrane</keyword>
<dbReference type="GO" id="GO:0016020">
    <property type="term" value="C:membrane"/>
    <property type="evidence" value="ECO:0007669"/>
    <property type="project" value="UniProtKB-SubCell"/>
</dbReference>
<comment type="subcellular location">
    <subcellularLocation>
        <location evidence="1">Membrane</location>
        <topology evidence="1">Multi-pass membrane protein</topology>
    </subcellularLocation>
</comment>
<keyword evidence="4" id="KW-0812">Transmembrane</keyword>
<sequence length="80" mass="9484">MWMANRPPYNFRRAMIVYNLSISALSLWLFLNFGVYGWFTKYKFRCESVDYSSNEDALKVDGSDLLGVFLPLNFWNLEIQ</sequence>
<keyword evidence="2" id="KW-0444">Lipid biosynthesis</keyword>
<dbReference type="EMBL" id="BPLR01018745">
    <property type="protein sequence ID" value="GIZ01982.1"/>
    <property type="molecule type" value="Genomic_DNA"/>
</dbReference>
<evidence type="ECO:0000256" key="1">
    <source>
        <dbReference type="ARBA" id="ARBA00004141"/>
    </source>
</evidence>
<dbReference type="GO" id="GO:0006633">
    <property type="term" value="P:fatty acid biosynthetic process"/>
    <property type="evidence" value="ECO:0007669"/>
    <property type="project" value="UniProtKB-KW"/>
</dbReference>
<comment type="caution">
    <text evidence="10">The sequence shown here is derived from an EMBL/GenBank/DDBJ whole genome shotgun (WGS) entry which is preliminary data.</text>
</comment>
<protein>
    <recommendedName>
        <fullName evidence="12">Very-long-chain 3-oxoacyl-CoA synthase</fullName>
    </recommendedName>
</protein>
<gene>
    <name evidence="10" type="ORF">CEXT_10091</name>
</gene>
<dbReference type="Proteomes" id="UP001054945">
    <property type="component" value="Unassembled WGS sequence"/>
</dbReference>
<evidence type="ECO:0000256" key="3">
    <source>
        <dbReference type="ARBA" id="ARBA00022679"/>
    </source>
</evidence>
<keyword evidence="5" id="KW-0276">Fatty acid metabolism</keyword>
<evidence type="ECO:0000256" key="2">
    <source>
        <dbReference type="ARBA" id="ARBA00022516"/>
    </source>
</evidence>
<name>A0AAV4Y3R8_CAEEX</name>
<proteinExistence type="predicted"/>
<keyword evidence="3" id="KW-0808">Transferase</keyword>
<dbReference type="AlphaFoldDB" id="A0AAV4Y3R8"/>
<keyword evidence="9" id="KW-0275">Fatty acid biosynthesis</keyword>